<evidence type="ECO:0000256" key="4">
    <source>
        <dbReference type="ARBA" id="ARBA00023014"/>
    </source>
</evidence>
<dbReference type="InterPro" id="IPR052950">
    <property type="entry name" value="CISD"/>
</dbReference>
<comment type="cofactor">
    <cofactor evidence="5">
        <name>[2Fe-2S] cluster</name>
        <dbReference type="ChEBI" id="CHEBI:190135"/>
    </cofactor>
</comment>
<dbReference type="AlphaFoldDB" id="A0A9J6CLK5"/>
<feature type="domain" description="Iron-binding zinc finger CDGSH type" evidence="6">
    <location>
        <begin position="53"/>
        <end position="90"/>
    </location>
</feature>
<evidence type="ECO:0000313" key="7">
    <source>
        <dbReference type="EMBL" id="KAG5682832.1"/>
    </source>
</evidence>
<keyword evidence="8" id="KW-1185">Reference proteome</keyword>
<evidence type="ECO:0000256" key="1">
    <source>
        <dbReference type="ARBA" id="ARBA00022714"/>
    </source>
</evidence>
<keyword evidence="1" id="KW-0001">2Fe-2S</keyword>
<sequence length="128" mass="15031">MSALKLVRNPINCIYRSFYTSPKYLCKPEIPRNVIEDFQSSQNQTKPGVVYDKKPFRMNLKKDKLYSWCFCGKSKSQPLCDGTHKLTQYKIEQKPVRFQVEKDGDYYLCLCKQTKNKPFCDGTHKTLT</sequence>
<keyword evidence="3" id="KW-0408">Iron</keyword>
<dbReference type="PANTHER" id="PTHR46491:SF3">
    <property type="entry name" value="CDGSH IRON-SULFUR DOMAIN-CONTAINING PROTEIN 3, MITOCHONDRIAL"/>
    <property type="match status" value="1"/>
</dbReference>
<evidence type="ECO:0000256" key="2">
    <source>
        <dbReference type="ARBA" id="ARBA00022723"/>
    </source>
</evidence>
<dbReference type="PANTHER" id="PTHR46491">
    <property type="entry name" value="CDGSH IRON SULFUR DOMAIN PROTEIN HOMOLOG"/>
    <property type="match status" value="1"/>
</dbReference>
<evidence type="ECO:0000256" key="5">
    <source>
        <dbReference type="ARBA" id="ARBA00034078"/>
    </source>
</evidence>
<dbReference type="GO" id="GO:0046872">
    <property type="term" value="F:metal ion binding"/>
    <property type="evidence" value="ECO:0007669"/>
    <property type="project" value="UniProtKB-KW"/>
</dbReference>
<dbReference type="Pfam" id="PF09360">
    <property type="entry name" value="zf-CDGSH"/>
    <property type="match status" value="2"/>
</dbReference>
<protein>
    <recommendedName>
        <fullName evidence="6">Iron-binding zinc finger CDGSH type domain-containing protein</fullName>
    </recommendedName>
</protein>
<evidence type="ECO:0000256" key="3">
    <source>
        <dbReference type="ARBA" id="ARBA00023004"/>
    </source>
</evidence>
<dbReference type="EMBL" id="JADBJN010000001">
    <property type="protein sequence ID" value="KAG5682832.1"/>
    <property type="molecule type" value="Genomic_DNA"/>
</dbReference>
<dbReference type="GO" id="GO:0005739">
    <property type="term" value="C:mitochondrion"/>
    <property type="evidence" value="ECO:0007669"/>
    <property type="project" value="TreeGrafter"/>
</dbReference>
<dbReference type="Proteomes" id="UP001107558">
    <property type="component" value="Chromosome 1"/>
</dbReference>
<dbReference type="OrthoDB" id="15717at2759"/>
<proteinExistence type="predicted"/>
<dbReference type="Gene3D" id="3.40.5.90">
    <property type="entry name" value="CDGSH iron-sulfur domain, mitoNEET-type"/>
    <property type="match status" value="2"/>
</dbReference>
<comment type="caution">
    <text evidence="7">The sequence shown here is derived from an EMBL/GenBank/DDBJ whole genome shotgun (WGS) entry which is preliminary data.</text>
</comment>
<dbReference type="InterPro" id="IPR018967">
    <property type="entry name" value="FeS-contain_CDGSH-typ"/>
</dbReference>
<keyword evidence="2" id="KW-0479">Metal-binding</keyword>
<dbReference type="SMART" id="SM00704">
    <property type="entry name" value="ZnF_CDGSH"/>
    <property type="match status" value="2"/>
</dbReference>
<dbReference type="GO" id="GO:0051537">
    <property type="term" value="F:2 iron, 2 sulfur cluster binding"/>
    <property type="evidence" value="ECO:0007669"/>
    <property type="project" value="UniProtKB-KW"/>
</dbReference>
<gene>
    <name evidence="7" type="ORF">PVAND_012156</name>
</gene>
<evidence type="ECO:0000313" key="8">
    <source>
        <dbReference type="Proteomes" id="UP001107558"/>
    </source>
</evidence>
<organism evidence="7 8">
    <name type="scientific">Polypedilum vanderplanki</name>
    <name type="common">Sleeping chironomid midge</name>
    <dbReference type="NCBI Taxonomy" id="319348"/>
    <lineage>
        <taxon>Eukaryota</taxon>
        <taxon>Metazoa</taxon>
        <taxon>Ecdysozoa</taxon>
        <taxon>Arthropoda</taxon>
        <taxon>Hexapoda</taxon>
        <taxon>Insecta</taxon>
        <taxon>Pterygota</taxon>
        <taxon>Neoptera</taxon>
        <taxon>Endopterygota</taxon>
        <taxon>Diptera</taxon>
        <taxon>Nematocera</taxon>
        <taxon>Chironomoidea</taxon>
        <taxon>Chironomidae</taxon>
        <taxon>Chironominae</taxon>
        <taxon>Polypedilum</taxon>
        <taxon>Polypedilum</taxon>
    </lineage>
</organism>
<evidence type="ECO:0000259" key="6">
    <source>
        <dbReference type="SMART" id="SM00704"/>
    </source>
</evidence>
<reference evidence="7" key="1">
    <citation type="submission" date="2021-03" db="EMBL/GenBank/DDBJ databases">
        <title>Chromosome level genome of the anhydrobiotic midge Polypedilum vanderplanki.</title>
        <authorList>
            <person name="Yoshida Y."/>
            <person name="Kikawada T."/>
            <person name="Gusev O."/>
        </authorList>
    </citation>
    <scope>NUCLEOTIDE SEQUENCE</scope>
    <source>
        <strain evidence="7">NIAS01</strain>
        <tissue evidence="7">Whole body or cell culture</tissue>
    </source>
</reference>
<name>A0A9J6CLK5_POLVA</name>
<keyword evidence="4" id="KW-0411">Iron-sulfur</keyword>
<feature type="domain" description="Iron-binding zinc finger CDGSH type" evidence="6">
    <location>
        <begin position="93"/>
        <end position="128"/>
    </location>
</feature>
<dbReference type="InterPro" id="IPR042216">
    <property type="entry name" value="MitoNEET_CISD"/>
</dbReference>
<accession>A0A9J6CLK5</accession>